<dbReference type="OMA" id="GYTPCFR"/>
<feature type="binding site" evidence="13">
    <location>
        <position position="380"/>
    </location>
    <ligand>
        <name>L-serine</name>
        <dbReference type="ChEBI" id="CHEBI:33384"/>
    </ligand>
</feature>
<evidence type="ECO:0000256" key="2">
    <source>
        <dbReference type="ARBA" id="ARBA00005045"/>
    </source>
</evidence>
<comment type="domain">
    <text evidence="12">Consists of two distinct domains, a catalytic core and a N-terminal extension that is involved in tRNA binding.</text>
</comment>
<dbReference type="SUPFAM" id="SSF46589">
    <property type="entry name" value="tRNA-binding arm"/>
    <property type="match status" value="1"/>
</dbReference>
<evidence type="ECO:0000256" key="14">
    <source>
        <dbReference type="PIRSR" id="PIRSR001529-2"/>
    </source>
</evidence>
<dbReference type="GO" id="GO:0016260">
    <property type="term" value="P:selenocysteine biosynthetic process"/>
    <property type="evidence" value="ECO:0007669"/>
    <property type="project" value="UniProtKB-UniRule"/>
</dbReference>
<evidence type="ECO:0000256" key="8">
    <source>
        <dbReference type="ARBA" id="ARBA00022917"/>
    </source>
</evidence>
<dbReference type="PRINTS" id="PR00981">
    <property type="entry name" value="TRNASYNTHSER"/>
</dbReference>
<evidence type="ECO:0000256" key="7">
    <source>
        <dbReference type="ARBA" id="ARBA00022840"/>
    </source>
</evidence>
<dbReference type="EC" id="6.1.1.11" evidence="12"/>
<evidence type="ECO:0000256" key="5">
    <source>
        <dbReference type="ARBA" id="ARBA00022598"/>
    </source>
</evidence>
<evidence type="ECO:0000256" key="6">
    <source>
        <dbReference type="ARBA" id="ARBA00022741"/>
    </source>
</evidence>
<proteinExistence type="inferred from homology"/>
<evidence type="ECO:0000313" key="17">
    <source>
        <dbReference type="Proteomes" id="UP000273278"/>
    </source>
</evidence>
<comment type="function">
    <text evidence="12">Catalyzes the attachment of serine to tRNA(Ser). Is also able to aminoacylate tRNA(Sec) with serine, to form the misacylated tRNA L-seryl-tRNA(Sec), which will be further converted into selenocysteinyl-tRNA(Sec).</text>
</comment>
<dbReference type="Pfam" id="PF00587">
    <property type="entry name" value="tRNA-synt_2b"/>
    <property type="match status" value="1"/>
</dbReference>
<dbReference type="InterPro" id="IPR002317">
    <property type="entry name" value="Ser-tRNA-ligase_type_1"/>
</dbReference>
<keyword evidence="4 12" id="KW-0963">Cytoplasm</keyword>
<keyword evidence="5 12" id="KW-0436">Ligase</keyword>
<comment type="similarity">
    <text evidence="3 12">Belongs to the class-II aminoacyl-tRNA synthetase family. Type-1 seryl-tRNA synthetase subfamily.</text>
</comment>
<dbReference type="InterPro" id="IPR002314">
    <property type="entry name" value="aa-tRNA-synt_IIb"/>
</dbReference>
<dbReference type="InterPro" id="IPR045864">
    <property type="entry name" value="aa-tRNA-synth_II/BPL/LPL"/>
</dbReference>
<dbReference type="PANTHER" id="PTHR43697">
    <property type="entry name" value="SERYL-TRNA SYNTHETASE"/>
    <property type="match status" value="1"/>
</dbReference>
<dbReference type="PIRSF" id="PIRSF001529">
    <property type="entry name" value="Ser-tRNA-synth_IIa"/>
    <property type="match status" value="1"/>
</dbReference>
<dbReference type="CDD" id="cd00770">
    <property type="entry name" value="SerRS_core"/>
    <property type="match status" value="1"/>
</dbReference>
<keyword evidence="6 12" id="KW-0547">Nucleotide-binding</keyword>
<comment type="subunit">
    <text evidence="12">Homodimer. The tRNA molecule binds across the dimer.</text>
</comment>
<evidence type="ECO:0000259" key="15">
    <source>
        <dbReference type="PROSITE" id="PS50862"/>
    </source>
</evidence>
<dbReference type="InterPro" id="IPR006195">
    <property type="entry name" value="aa-tRNA-synth_II"/>
</dbReference>
<feature type="binding site" evidence="12 14">
    <location>
        <begin position="346"/>
        <end position="349"/>
    </location>
    <ligand>
        <name>ATP</name>
        <dbReference type="ChEBI" id="CHEBI:30616"/>
    </ligand>
</feature>
<dbReference type="UniPathway" id="UPA00906">
    <property type="reaction ID" value="UER00895"/>
</dbReference>
<feature type="binding site" evidence="13">
    <location>
        <position position="229"/>
    </location>
    <ligand>
        <name>L-serine</name>
        <dbReference type="ChEBI" id="CHEBI:33384"/>
    </ligand>
</feature>
<evidence type="ECO:0000256" key="13">
    <source>
        <dbReference type="PIRSR" id="PIRSR001529-1"/>
    </source>
</evidence>
<feature type="binding site" evidence="14">
    <location>
        <begin position="275"/>
        <end position="278"/>
    </location>
    <ligand>
        <name>ATP</name>
        <dbReference type="ChEBI" id="CHEBI:30616"/>
    </ligand>
</feature>
<dbReference type="InterPro" id="IPR015866">
    <property type="entry name" value="Ser-tRNA-synth_1_N"/>
</dbReference>
<sequence length="429" mass="48663">MLDIDVIRADPEKIRDMLIKRNKTTERLDRLLEADGEWRKLTNENNQLRKTRNAVSLEIGKMPKGAEKDAKIKEMRGVGDQIAANDARMAELDAIRKDCLLNIPNIPADDVPVGKDDTENVEVKVWGEKRKFDFTPKNHAQLMLDLDMVDFDRATKIAGSGFYCLKGDGARLERALICFFLDMHRKQGYKEVFTPVIVNTAAVTGTGQYPNLKDDMYHLERDDMWLNPTAEVPVTNLLQGDILSKEDLPVKLTAYLPSFRREVGKHADTAGIIRVHEFNKVEMVRFEEPSKSWEALEEMRGNAEELLQLLGLPYHVLLLCTGDQSFSCAKCYDLEVWAPGEGRYLECSSCSNDLDFQARRAMIKYRPEPHLKSEFVHTLNGSGLALPRTMVAVLENYQNADGSVTIPEVLRPYMGGQEKIVPPETKKTF</sequence>
<evidence type="ECO:0000256" key="3">
    <source>
        <dbReference type="ARBA" id="ARBA00010728"/>
    </source>
</evidence>
<dbReference type="GO" id="GO:0005737">
    <property type="term" value="C:cytoplasm"/>
    <property type="evidence" value="ECO:0007669"/>
    <property type="project" value="UniProtKB-SubCell"/>
</dbReference>
<feature type="binding site" evidence="12">
    <location>
        <position position="382"/>
    </location>
    <ligand>
        <name>L-serine</name>
        <dbReference type="ChEBI" id="CHEBI:33384"/>
    </ligand>
</feature>
<feature type="binding site" evidence="12 13">
    <location>
        <position position="282"/>
    </location>
    <ligand>
        <name>L-serine</name>
        <dbReference type="ChEBI" id="CHEBI:33384"/>
    </ligand>
</feature>
<evidence type="ECO:0000256" key="9">
    <source>
        <dbReference type="ARBA" id="ARBA00023146"/>
    </source>
</evidence>
<dbReference type="EMBL" id="CP017686">
    <property type="protein sequence ID" value="AYQ54547.1"/>
    <property type="molecule type" value="Genomic_DNA"/>
</dbReference>
<dbReference type="InterPro" id="IPR042103">
    <property type="entry name" value="SerRS_1_N_sf"/>
</dbReference>
<dbReference type="GO" id="GO:0005524">
    <property type="term" value="F:ATP binding"/>
    <property type="evidence" value="ECO:0007669"/>
    <property type="project" value="UniProtKB-UniRule"/>
</dbReference>
<dbReference type="AlphaFoldDB" id="A0A3G3IFC4"/>
<dbReference type="Pfam" id="PF02403">
    <property type="entry name" value="Seryl_tRNA_N"/>
    <property type="match status" value="1"/>
</dbReference>
<feature type="binding site" evidence="13">
    <location>
        <position position="260"/>
    </location>
    <ligand>
        <name>L-serine</name>
        <dbReference type="ChEBI" id="CHEBI:33384"/>
    </ligand>
</feature>
<comment type="subcellular location">
    <subcellularLocation>
        <location evidence="1 12">Cytoplasm</location>
    </subcellularLocation>
</comment>
<feature type="domain" description="Aminoacyl-transfer RNA synthetases class-II family profile" evidence="15">
    <location>
        <begin position="138"/>
        <end position="407"/>
    </location>
</feature>
<evidence type="ECO:0000256" key="1">
    <source>
        <dbReference type="ARBA" id="ARBA00004496"/>
    </source>
</evidence>
<dbReference type="Proteomes" id="UP000273278">
    <property type="component" value="Chromosome"/>
</dbReference>
<keyword evidence="7 12" id="KW-0067">ATP-binding</keyword>
<comment type="catalytic activity">
    <reaction evidence="11 12">
        <text>tRNA(Ser) + L-serine + ATP = L-seryl-tRNA(Ser) + AMP + diphosphate + H(+)</text>
        <dbReference type="Rhea" id="RHEA:12292"/>
        <dbReference type="Rhea" id="RHEA-COMP:9669"/>
        <dbReference type="Rhea" id="RHEA-COMP:9703"/>
        <dbReference type="ChEBI" id="CHEBI:15378"/>
        <dbReference type="ChEBI" id="CHEBI:30616"/>
        <dbReference type="ChEBI" id="CHEBI:33019"/>
        <dbReference type="ChEBI" id="CHEBI:33384"/>
        <dbReference type="ChEBI" id="CHEBI:78442"/>
        <dbReference type="ChEBI" id="CHEBI:78533"/>
        <dbReference type="ChEBI" id="CHEBI:456215"/>
        <dbReference type="EC" id="6.1.1.11"/>
    </reaction>
</comment>
<keyword evidence="8 12" id="KW-0648">Protein biosynthesis</keyword>
<accession>A0A3G3IFC4</accession>
<feature type="binding site" evidence="12 14">
    <location>
        <begin position="260"/>
        <end position="262"/>
    </location>
    <ligand>
        <name>ATP</name>
        <dbReference type="ChEBI" id="CHEBI:30616"/>
    </ligand>
</feature>
<reference evidence="16 17" key="1">
    <citation type="submission" date="2016-10" db="EMBL/GenBank/DDBJ databases">
        <title>Complete genome of the TMA-utilizing, human hosted archaeon Methanomethylophilus alvus Gen. nov, sp. nov., strain Mx-05, derived from a pure culture.</title>
        <authorList>
            <person name="Brugere J.-F."/>
            <person name="Ben Hania W."/>
            <person name="Chaudhary P.P."/>
            <person name="Gaci N."/>
            <person name="Borrel G."/>
            <person name="Cao Van Tuat L."/>
            <person name="Fardeau M.-L."/>
            <person name="Harris H.M.B."/>
            <person name="O'Toole P.W."/>
            <person name="Ollivier B."/>
        </authorList>
    </citation>
    <scope>NUCLEOTIDE SEQUENCE [LARGE SCALE GENOMIC DNA]</scope>
    <source>
        <strain evidence="16 17">Mx-05</strain>
    </source>
</reference>
<dbReference type="Gene3D" id="3.30.930.10">
    <property type="entry name" value="Bira Bifunctional Protein, Domain 2"/>
    <property type="match status" value="1"/>
</dbReference>
<gene>
    <name evidence="12" type="primary">serS</name>
    <name evidence="16" type="ORF">BKD89_01800</name>
</gene>
<dbReference type="GO" id="GO:0006434">
    <property type="term" value="P:seryl-tRNA aminoacylation"/>
    <property type="evidence" value="ECO:0007669"/>
    <property type="project" value="UniProtKB-UniRule"/>
</dbReference>
<feature type="binding site" evidence="12">
    <location>
        <position position="275"/>
    </location>
    <ligand>
        <name>ATP</name>
        <dbReference type="ChEBI" id="CHEBI:30616"/>
    </ligand>
</feature>
<organism evidence="16 17">
    <name type="scientific">Methanomethylophilus alvi</name>
    <dbReference type="NCBI Taxonomy" id="1291540"/>
    <lineage>
        <taxon>Archaea</taxon>
        <taxon>Methanobacteriati</taxon>
        <taxon>Thermoplasmatota</taxon>
        <taxon>Thermoplasmata</taxon>
        <taxon>Methanomassiliicoccales</taxon>
        <taxon>Methanomethylophilaceae</taxon>
        <taxon>Methanomethylophilus</taxon>
    </lineage>
</organism>
<dbReference type="PROSITE" id="PS50862">
    <property type="entry name" value="AA_TRNA_LIGASE_II"/>
    <property type="match status" value="1"/>
</dbReference>
<keyword evidence="9 12" id="KW-0030">Aminoacyl-tRNA synthetase</keyword>
<dbReference type="RefSeq" id="WP_015504261.1">
    <property type="nucleotide sequence ID" value="NZ_CAYARL010000008.1"/>
</dbReference>
<dbReference type="Gene3D" id="1.10.287.40">
    <property type="entry name" value="Serine-tRNA synthetase, tRNA binding domain"/>
    <property type="match status" value="1"/>
</dbReference>
<evidence type="ECO:0000256" key="10">
    <source>
        <dbReference type="ARBA" id="ARBA00047929"/>
    </source>
</evidence>
<dbReference type="PANTHER" id="PTHR43697:SF1">
    <property type="entry name" value="SERINE--TRNA LIGASE"/>
    <property type="match status" value="1"/>
</dbReference>
<evidence type="ECO:0000256" key="11">
    <source>
        <dbReference type="ARBA" id="ARBA00048823"/>
    </source>
</evidence>
<feature type="binding site" evidence="12">
    <location>
        <begin position="229"/>
        <end position="231"/>
    </location>
    <ligand>
        <name>L-serine</name>
        <dbReference type="ChEBI" id="CHEBI:33384"/>
    </ligand>
</feature>
<dbReference type="GeneID" id="41321162"/>
<dbReference type="InterPro" id="IPR010978">
    <property type="entry name" value="tRNA-bd_arm"/>
</dbReference>
<dbReference type="NCBIfam" id="TIGR00414">
    <property type="entry name" value="serS"/>
    <property type="match status" value="1"/>
</dbReference>
<protein>
    <recommendedName>
        <fullName evidence="12">Serine--tRNA ligase</fullName>
        <ecNumber evidence="12">6.1.1.11</ecNumber>
    </recommendedName>
    <alternativeName>
        <fullName evidence="12">Seryl-tRNA synthetase</fullName>
        <shortName evidence="12">SerRS</shortName>
    </alternativeName>
    <alternativeName>
        <fullName evidence="12">Seryl-tRNA(Ser/Sec) synthetase</fullName>
    </alternativeName>
</protein>
<dbReference type="GO" id="GO:0004828">
    <property type="term" value="F:serine-tRNA ligase activity"/>
    <property type="evidence" value="ECO:0007669"/>
    <property type="project" value="UniProtKB-UniRule"/>
</dbReference>
<comment type="pathway">
    <text evidence="2 12">Aminoacyl-tRNA biosynthesis; selenocysteinyl-tRNA(Sec) biosynthesis; L-seryl-tRNA(Sec) from L-serine and tRNA(Sec): step 1/1.</text>
</comment>
<name>A0A3G3IFC4_9ARCH</name>
<evidence type="ECO:0000256" key="12">
    <source>
        <dbReference type="HAMAP-Rule" id="MF_00176"/>
    </source>
</evidence>
<comment type="catalytic activity">
    <reaction evidence="10 12">
        <text>tRNA(Sec) + L-serine + ATP = L-seryl-tRNA(Sec) + AMP + diphosphate + H(+)</text>
        <dbReference type="Rhea" id="RHEA:42580"/>
        <dbReference type="Rhea" id="RHEA-COMP:9742"/>
        <dbReference type="Rhea" id="RHEA-COMP:10128"/>
        <dbReference type="ChEBI" id="CHEBI:15378"/>
        <dbReference type="ChEBI" id="CHEBI:30616"/>
        <dbReference type="ChEBI" id="CHEBI:33019"/>
        <dbReference type="ChEBI" id="CHEBI:33384"/>
        <dbReference type="ChEBI" id="CHEBI:78442"/>
        <dbReference type="ChEBI" id="CHEBI:78533"/>
        <dbReference type="ChEBI" id="CHEBI:456215"/>
        <dbReference type="EC" id="6.1.1.11"/>
    </reaction>
</comment>
<evidence type="ECO:0000313" key="16">
    <source>
        <dbReference type="EMBL" id="AYQ54547.1"/>
    </source>
</evidence>
<dbReference type="HAMAP" id="MF_00176">
    <property type="entry name" value="Ser_tRNA_synth_type1"/>
    <property type="match status" value="1"/>
</dbReference>
<evidence type="ECO:0000256" key="4">
    <source>
        <dbReference type="ARBA" id="ARBA00022490"/>
    </source>
</evidence>
<dbReference type="InterPro" id="IPR033729">
    <property type="entry name" value="SerRS_core"/>
</dbReference>
<dbReference type="SUPFAM" id="SSF55681">
    <property type="entry name" value="Class II aaRS and biotin synthetases"/>
    <property type="match status" value="1"/>
</dbReference>